<organism evidence="1 2">
    <name type="scientific">Chryseobacterium gambrini</name>
    <dbReference type="NCBI Taxonomy" id="373672"/>
    <lineage>
        <taxon>Bacteria</taxon>
        <taxon>Pseudomonadati</taxon>
        <taxon>Bacteroidota</taxon>
        <taxon>Flavobacteriia</taxon>
        <taxon>Flavobacteriales</taxon>
        <taxon>Weeksellaceae</taxon>
        <taxon>Chryseobacterium group</taxon>
        <taxon>Chryseobacterium</taxon>
    </lineage>
</organism>
<evidence type="ECO:0000313" key="1">
    <source>
        <dbReference type="EMBL" id="SIS89659.1"/>
    </source>
</evidence>
<dbReference type="STRING" id="373672.SAMN05421785_103499"/>
<reference evidence="1 2" key="1">
    <citation type="submission" date="2017-01" db="EMBL/GenBank/DDBJ databases">
        <authorList>
            <person name="Mah S.A."/>
            <person name="Swanson W.J."/>
            <person name="Moy G.W."/>
            <person name="Vacquier V.D."/>
        </authorList>
    </citation>
    <scope>NUCLEOTIDE SEQUENCE [LARGE SCALE GENOMIC DNA]</scope>
    <source>
        <strain evidence="1 2">DSM 18014</strain>
    </source>
</reference>
<protein>
    <submittedName>
        <fullName evidence="1">Uncharacterized protein</fullName>
    </submittedName>
</protein>
<dbReference type="EMBL" id="FTOV01000003">
    <property type="protein sequence ID" value="SIS89659.1"/>
    <property type="molecule type" value="Genomic_DNA"/>
</dbReference>
<dbReference type="AlphaFoldDB" id="A0A1N7MUX6"/>
<dbReference type="OrthoDB" id="1490226at2"/>
<dbReference type="Proteomes" id="UP000185781">
    <property type="component" value="Unassembled WGS sequence"/>
</dbReference>
<proteinExistence type="predicted"/>
<dbReference type="RefSeq" id="WP_076391826.1">
    <property type="nucleotide sequence ID" value="NZ_FTOV01000003.1"/>
</dbReference>
<evidence type="ECO:0000313" key="2">
    <source>
        <dbReference type="Proteomes" id="UP000185781"/>
    </source>
</evidence>
<gene>
    <name evidence="1" type="ORF">SAMN05421785_103499</name>
</gene>
<name>A0A1N7MUX6_9FLAO</name>
<sequence length="244" mass="28315">MRKLSYVLLLLSLINCKNKSSVFEVKINHVSKNIIDELKHLKEEETNFSGLLYKDEKYEVWKSCSGEWGGTVYFKNLQNEIVHYAVATCPVSVNKINGKYYVSNSLAHMRGFSKILEIADPEKMETTKKIPVYHPDIITREYESESTLGTKKILDSTRVLIISSFVYNKKLYSIISGIDGKKTTISELKNNRFETVSELPEKIFYSEPIIVKKADNHLKLYFQHPQKGILEIRDNKIQLTYYEK</sequence>
<accession>A0A1N7MUX6</accession>